<feature type="compositionally biased region" description="Polar residues" evidence="1">
    <location>
        <begin position="285"/>
        <end position="295"/>
    </location>
</feature>
<feature type="compositionally biased region" description="Basic and acidic residues" evidence="1">
    <location>
        <begin position="298"/>
        <end position="320"/>
    </location>
</feature>
<feature type="compositionally biased region" description="Basic and acidic residues" evidence="1">
    <location>
        <begin position="171"/>
        <end position="193"/>
    </location>
</feature>
<name>A0A0C2CKF4_9BILA</name>
<feature type="compositionally biased region" description="Basic and acidic residues" evidence="1">
    <location>
        <begin position="132"/>
        <end position="147"/>
    </location>
</feature>
<evidence type="ECO:0000313" key="3">
    <source>
        <dbReference type="Proteomes" id="UP000054047"/>
    </source>
</evidence>
<protein>
    <submittedName>
        <fullName evidence="2">Uncharacterized protein</fullName>
    </submittedName>
</protein>
<keyword evidence="3" id="KW-1185">Reference proteome</keyword>
<dbReference type="OrthoDB" id="5841962at2759"/>
<dbReference type="AlphaFoldDB" id="A0A0C2CKF4"/>
<feature type="compositionally biased region" description="Polar residues" evidence="1">
    <location>
        <begin position="24"/>
        <end position="33"/>
    </location>
</feature>
<reference evidence="2 3" key="1">
    <citation type="submission" date="2013-12" db="EMBL/GenBank/DDBJ databases">
        <title>Draft genome of the parsitic nematode Ancylostoma duodenale.</title>
        <authorList>
            <person name="Mitreva M."/>
        </authorList>
    </citation>
    <scope>NUCLEOTIDE SEQUENCE [LARGE SCALE GENOMIC DNA]</scope>
    <source>
        <strain evidence="2 3">Zhejiang</strain>
    </source>
</reference>
<feature type="compositionally biased region" description="Low complexity" evidence="1">
    <location>
        <begin position="114"/>
        <end position="130"/>
    </location>
</feature>
<feature type="non-terminal residue" evidence="2">
    <location>
        <position position="1"/>
    </location>
</feature>
<feature type="compositionally biased region" description="Basic and acidic residues" evidence="1">
    <location>
        <begin position="201"/>
        <end position="211"/>
    </location>
</feature>
<feature type="compositionally biased region" description="Basic and acidic residues" evidence="1">
    <location>
        <begin position="259"/>
        <end position="274"/>
    </location>
</feature>
<gene>
    <name evidence="2" type="ORF">ANCDUO_12864</name>
</gene>
<dbReference type="Proteomes" id="UP000054047">
    <property type="component" value="Unassembled WGS sequence"/>
</dbReference>
<feature type="compositionally biased region" description="Polar residues" evidence="1">
    <location>
        <begin position="81"/>
        <end position="106"/>
    </location>
</feature>
<accession>A0A0C2CKF4</accession>
<organism evidence="2 3">
    <name type="scientific">Ancylostoma duodenale</name>
    <dbReference type="NCBI Taxonomy" id="51022"/>
    <lineage>
        <taxon>Eukaryota</taxon>
        <taxon>Metazoa</taxon>
        <taxon>Ecdysozoa</taxon>
        <taxon>Nematoda</taxon>
        <taxon>Chromadorea</taxon>
        <taxon>Rhabditida</taxon>
        <taxon>Rhabditina</taxon>
        <taxon>Rhabditomorpha</taxon>
        <taxon>Strongyloidea</taxon>
        <taxon>Ancylostomatidae</taxon>
        <taxon>Ancylostomatinae</taxon>
        <taxon>Ancylostoma</taxon>
    </lineage>
</organism>
<proteinExistence type="predicted"/>
<sequence length="425" mass="49162">RHEFGECNTSRGPHQDMRFAGGNEQPSRYSSSASDRRPDSVDASNLTNASRNPPREPVPTQQPYRPPNGTSVFSRPLAESSVRSRTPVRNNAQWERGPQRSSTAMGNSGFDGTYSRNNYNSPQQSPSNRNVYRGDEPSYGQRPEENYRANAYDEYNRPRSSASMRFANNEYDERYSGSRRDDNHRWPRDENYHQNDTSGSSRRDDNQRWPKNESFNRNYSGPEPTFRNDDRDRQTFRQSDTPFDERHGRYNDGNAQYRQRSDGFRGNVERDDGGYRSQDMEYPSHSCNANNSFVQSPAREERDHPDRYRDGSRQSYHNDRGQYGSASRQDRSPPPPQKSPLTVDQRARLRIIHDFAFLHRHVNNSGYRPLHSLMDILPPDDSVNWVALIKEHLPDVAIASLPGSHVLMWNEGDKPGHDEDRSFKI</sequence>
<evidence type="ECO:0000256" key="1">
    <source>
        <dbReference type="SAM" id="MobiDB-lite"/>
    </source>
</evidence>
<feature type="region of interest" description="Disordered" evidence="1">
    <location>
        <begin position="1"/>
        <end position="343"/>
    </location>
</feature>
<dbReference type="EMBL" id="KN735038">
    <property type="protein sequence ID" value="KIH56953.1"/>
    <property type="molecule type" value="Genomic_DNA"/>
</dbReference>
<feature type="compositionally biased region" description="Basic and acidic residues" evidence="1">
    <location>
        <begin position="226"/>
        <end position="235"/>
    </location>
</feature>
<evidence type="ECO:0000313" key="2">
    <source>
        <dbReference type="EMBL" id="KIH56953.1"/>
    </source>
</evidence>
<feature type="compositionally biased region" description="Polar residues" evidence="1">
    <location>
        <begin position="59"/>
        <end position="73"/>
    </location>
</feature>
<feature type="compositionally biased region" description="Polar residues" evidence="1">
    <location>
        <begin position="42"/>
        <end position="51"/>
    </location>
</feature>